<keyword evidence="3" id="KW-1185">Reference proteome</keyword>
<dbReference type="InterPro" id="IPR009057">
    <property type="entry name" value="Homeodomain-like_sf"/>
</dbReference>
<evidence type="ECO:0000259" key="1">
    <source>
        <dbReference type="Pfam" id="PF13358"/>
    </source>
</evidence>
<reference evidence="2" key="1">
    <citation type="submission" date="2021-06" db="EMBL/GenBank/DDBJ databases">
        <authorList>
            <person name="Kallberg Y."/>
            <person name="Tangrot J."/>
            <person name="Rosling A."/>
        </authorList>
    </citation>
    <scope>NUCLEOTIDE SEQUENCE</scope>
    <source>
        <strain evidence="2">FL966</strain>
    </source>
</reference>
<dbReference type="InterPro" id="IPR047655">
    <property type="entry name" value="Transpos_IS630-like"/>
</dbReference>
<evidence type="ECO:0000313" key="2">
    <source>
        <dbReference type="EMBL" id="CAG8803766.1"/>
    </source>
</evidence>
<dbReference type="SUPFAM" id="SSF46689">
    <property type="entry name" value="Homeodomain-like"/>
    <property type="match status" value="1"/>
</dbReference>
<dbReference type="InterPro" id="IPR038717">
    <property type="entry name" value="Tc1-like_DDE_dom"/>
</dbReference>
<dbReference type="Proteomes" id="UP000789759">
    <property type="component" value="Unassembled WGS sequence"/>
</dbReference>
<accession>A0A9N9JYX4</accession>
<dbReference type="Gene3D" id="3.30.390.10">
    <property type="entry name" value="Enolase-like, N-terminal domain"/>
    <property type="match status" value="1"/>
</dbReference>
<evidence type="ECO:0000313" key="3">
    <source>
        <dbReference type="Proteomes" id="UP000789759"/>
    </source>
</evidence>
<dbReference type="Gene3D" id="3.30.420.10">
    <property type="entry name" value="Ribonuclease H-like superfamily/Ribonuclease H"/>
    <property type="match status" value="1"/>
</dbReference>
<sequence>MAQEKKKRASKYQKIPLETKKKIINKVNNKCVPIWDVAANFQLAASTIQSIVDRFDREGRITSKPRGGDKKSILNEQHKNFLEEAIEQEPWITIADLIQELVDQFPNLQLSDRTVARYIRNMGFTLKRLTVVPEGRNSDDTIQKRKQYVERIYNENINIYSDMVYIDETDFNLHLSTSRGRACHGQPAIHKVVNNRGKNISIIAAINEDGVLHYKSILGSVNGEILTTFINELNDIIPSDKFLVMDNVHFHRTDVVKEAVKNTTHEIFYLPPYSPFLNLIENCFSKVKNSVTRIHLRNRETILGRINDAFNIVTEEDCKGAILGVYYFNNKYDNVGNENELVAEIAASVFRAAALSGASTRIHEVLELCDRIEQDYIGKGLLRAVP</sequence>
<organism evidence="2 3">
    <name type="scientific">Cetraspora pellucida</name>
    <dbReference type="NCBI Taxonomy" id="1433469"/>
    <lineage>
        <taxon>Eukaryota</taxon>
        <taxon>Fungi</taxon>
        <taxon>Fungi incertae sedis</taxon>
        <taxon>Mucoromycota</taxon>
        <taxon>Glomeromycotina</taxon>
        <taxon>Glomeromycetes</taxon>
        <taxon>Diversisporales</taxon>
        <taxon>Gigasporaceae</taxon>
        <taxon>Cetraspora</taxon>
    </lineage>
</organism>
<dbReference type="NCBIfam" id="NF033545">
    <property type="entry name" value="transpos_IS630"/>
    <property type="match status" value="1"/>
</dbReference>
<dbReference type="Pfam" id="PF13358">
    <property type="entry name" value="DDE_3"/>
    <property type="match status" value="1"/>
</dbReference>
<feature type="non-terminal residue" evidence="2">
    <location>
        <position position="386"/>
    </location>
</feature>
<proteinExistence type="predicted"/>
<dbReference type="GO" id="GO:0003676">
    <property type="term" value="F:nucleic acid binding"/>
    <property type="evidence" value="ECO:0007669"/>
    <property type="project" value="InterPro"/>
</dbReference>
<dbReference type="EMBL" id="CAJVQA010032919">
    <property type="protein sequence ID" value="CAG8803766.1"/>
    <property type="molecule type" value="Genomic_DNA"/>
</dbReference>
<gene>
    <name evidence="2" type="ORF">CPELLU_LOCUS17939</name>
</gene>
<dbReference type="InterPro" id="IPR036397">
    <property type="entry name" value="RNaseH_sf"/>
</dbReference>
<feature type="domain" description="Tc1-like transposase DDE" evidence="1">
    <location>
        <begin position="162"/>
        <end position="300"/>
    </location>
</feature>
<dbReference type="InterPro" id="IPR029017">
    <property type="entry name" value="Enolase-like_N"/>
</dbReference>
<dbReference type="PANTHER" id="PTHR46564">
    <property type="entry name" value="TRANSPOSASE"/>
    <property type="match status" value="1"/>
</dbReference>
<name>A0A9N9JYX4_9GLOM</name>
<dbReference type="AlphaFoldDB" id="A0A9N9JYX4"/>
<protein>
    <submittedName>
        <fullName evidence="2">12475_t:CDS:1</fullName>
    </submittedName>
</protein>
<dbReference type="OrthoDB" id="2428500at2759"/>
<comment type="caution">
    <text evidence="2">The sequence shown here is derived from an EMBL/GenBank/DDBJ whole genome shotgun (WGS) entry which is preliminary data.</text>
</comment>
<dbReference type="PANTHER" id="PTHR46564:SF1">
    <property type="entry name" value="TRANSPOSASE"/>
    <property type="match status" value="1"/>
</dbReference>
<dbReference type="SUPFAM" id="SSF54826">
    <property type="entry name" value="Enolase N-terminal domain-like"/>
    <property type="match status" value="1"/>
</dbReference>
<feature type="non-terminal residue" evidence="2">
    <location>
        <position position="1"/>
    </location>
</feature>